<evidence type="ECO:0000256" key="1">
    <source>
        <dbReference type="SAM" id="SignalP"/>
    </source>
</evidence>
<proteinExistence type="predicted"/>
<accession>A0A1H9JUM8</accession>
<name>A0A1H9JUM8_9BACT</name>
<protein>
    <submittedName>
        <fullName evidence="2">Uncharacterized protein</fullName>
    </submittedName>
</protein>
<dbReference type="EMBL" id="FOFB01000018">
    <property type="protein sequence ID" value="SEQ90473.1"/>
    <property type="molecule type" value="Genomic_DNA"/>
</dbReference>
<dbReference type="AlphaFoldDB" id="A0A1H9JUM8"/>
<evidence type="ECO:0000313" key="2">
    <source>
        <dbReference type="EMBL" id="SEQ90473.1"/>
    </source>
</evidence>
<organism evidence="2 3">
    <name type="scientific">Neolewinella agarilytica</name>
    <dbReference type="NCBI Taxonomy" id="478744"/>
    <lineage>
        <taxon>Bacteria</taxon>
        <taxon>Pseudomonadati</taxon>
        <taxon>Bacteroidota</taxon>
        <taxon>Saprospiria</taxon>
        <taxon>Saprospirales</taxon>
        <taxon>Lewinellaceae</taxon>
        <taxon>Neolewinella</taxon>
    </lineage>
</organism>
<feature type="signal peptide" evidence="1">
    <location>
        <begin position="1"/>
        <end position="20"/>
    </location>
</feature>
<feature type="chain" id="PRO_5011514497" evidence="1">
    <location>
        <begin position="21"/>
        <end position="535"/>
    </location>
</feature>
<dbReference type="STRING" id="478744.SAMN05444359_11877"/>
<dbReference type="InParanoid" id="A0A1H9JUM8"/>
<gene>
    <name evidence="2" type="ORF">SAMN05444359_11877</name>
</gene>
<sequence length="535" mass="61224">MRTLLTLVFITSLFVSPMNAQNEELRLVLKQLIEKEYLNNTDTASILLEYKAIANEVPFRMYLLSDLADRSAYRLFQRMEFPYPGEGHRGAANMLMSSVGNPDSFYPDREKQIDKINKLNTDLLELGIVPKKSEMTVMAQLRGKVVPESMVLLYYSFLAREAALLPGKRREQEERIRQYQSENIFRDSFIGSPAATDLENVDHFDLLPYFKFSKTFYTEEVATDPDDGFREIYQNILSECPVTGIELTGVSTSIVEENDGKELQITVDLSVDGTIVSDTFAYLLYRNTMTDSGDPKTEFTSYIISVLNKALKKKDALYRLYFFKPEEMRGRESVGFAYLTRRQYRPVKELTKTGYFSGPHPEESMSPNVVKEMLGEAQQLGLIPMDASFKKAKDTIKTMRSLLIAYNIVQKEPDLGSKERYSDLLRQLAKASRGDFDPSNFKEIDRGEDGGYLLMFDLNGTSIEISTVKNSRSGFYSHFLKELRKIVPTLQLPRSFYTVGDTSDYGNSFGVAYLNQKQLEWLKSNTNILWVGKYL</sequence>
<dbReference type="Proteomes" id="UP000199021">
    <property type="component" value="Unassembled WGS sequence"/>
</dbReference>
<evidence type="ECO:0000313" key="3">
    <source>
        <dbReference type="Proteomes" id="UP000199021"/>
    </source>
</evidence>
<keyword evidence="1" id="KW-0732">Signal</keyword>
<keyword evidence="3" id="KW-1185">Reference proteome</keyword>
<reference evidence="3" key="1">
    <citation type="submission" date="2016-10" db="EMBL/GenBank/DDBJ databases">
        <authorList>
            <person name="Varghese N."/>
            <person name="Submissions S."/>
        </authorList>
    </citation>
    <scope>NUCLEOTIDE SEQUENCE [LARGE SCALE GENOMIC DNA]</scope>
    <source>
        <strain evidence="3">DSM 24740</strain>
    </source>
</reference>